<dbReference type="InterPro" id="IPR042080">
    <property type="entry name" value="RNA_2'-PTrans_N"/>
</dbReference>
<protein>
    <recommendedName>
        <fullName evidence="3">2'-phosphotransferase</fullName>
        <ecNumber evidence="3">2.7.1.160</ecNumber>
    </recommendedName>
</protein>
<dbReference type="AlphaFoldDB" id="A0AAD7EBL1"/>
<evidence type="ECO:0000313" key="8">
    <source>
        <dbReference type="EMBL" id="KAJ7308546.1"/>
    </source>
</evidence>
<dbReference type="SUPFAM" id="SSF56399">
    <property type="entry name" value="ADP-ribosylation"/>
    <property type="match status" value="1"/>
</dbReference>
<gene>
    <name evidence="8" type="ORF">DFH08DRAFT_719796</name>
</gene>
<dbReference type="InterPro" id="IPR002745">
    <property type="entry name" value="Ptrans_KptA/Tpt1"/>
</dbReference>
<evidence type="ECO:0000256" key="1">
    <source>
        <dbReference type="ARBA" id="ARBA00003343"/>
    </source>
</evidence>
<comment type="similarity">
    <text evidence="2">Belongs to the KptA/TPT1 family.</text>
</comment>
<dbReference type="Pfam" id="PF01885">
    <property type="entry name" value="PTS_2-RNA"/>
    <property type="match status" value="1"/>
</dbReference>
<organism evidence="8 9">
    <name type="scientific">Mycena albidolilacea</name>
    <dbReference type="NCBI Taxonomy" id="1033008"/>
    <lineage>
        <taxon>Eukaryota</taxon>
        <taxon>Fungi</taxon>
        <taxon>Dikarya</taxon>
        <taxon>Basidiomycota</taxon>
        <taxon>Agaricomycotina</taxon>
        <taxon>Agaricomycetes</taxon>
        <taxon>Agaricomycetidae</taxon>
        <taxon>Agaricales</taxon>
        <taxon>Marasmiineae</taxon>
        <taxon>Mycenaceae</taxon>
        <taxon>Mycena</taxon>
    </lineage>
</organism>
<dbReference type="InterPro" id="IPR042081">
    <property type="entry name" value="RNA_2'-PTrans_C"/>
</dbReference>
<keyword evidence="5" id="KW-0520">NAD</keyword>
<evidence type="ECO:0000313" key="9">
    <source>
        <dbReference type="Proteomes" id="UP001218218"/>
    </source>
</evidence>
<evidence type="ECO:0000256" key="7">
    <source>
        <dbReference type="SAM" id="MobiDB-lite"/>
    </source>
</evidence>
<keyword evidence="9" id="KW-1185">Reference proteome</keyword>
<accession>A0AAD7EBL1</accession>
<dbReference type="Proteomes" id="UP001218218">
    <property type="component" value="Unassembled WGS sequence"/>
</dbReference>
<evidence type="ECO:0000256" key="5">
    <source>
        <dbReference type="ARBA" id="ARBA00023027"/>
    </source>
</evidence>
<dbReference type="EC" id="2.7.1.160" evidence="3"/>
<feature type="compositionally biased region" description="Polar residues" evidence="7">
    <location>
        <begin position="235"/>
        <end position="258"/>
    </location>
</feature>
<comment type="caution">
    <text evidence="8">The sequence shown here is derived from an EMBL/GenBank/DDBJ whole genome shotgun (WGS) entry which is preliminary data.</text>
</comment>
<dbReference type="GO" id="GO:0006388">
    <property type="term" value="P:tRNA splicing, via endonucleolytic cleavage and ligation"/>
    <property type="evidence" value="ECO:0007669"/>
    <property type="project" value="TreeGrafter"/>
</dbReference>
<evidence type="ECO:0000256" key="3">
    <source>
        <dbReference type="ARBA" id="ARBA00012007"/>
    </source>
</evidence>
<name>A0AAD7EBL1_9AGAR</name>
<proteinExistence type="inferred from homology"/>
<sequence length="258" mass="28582">MIWVTRELAYLLRHGAKSAGLPIRTDGYVEVEALLHHKSLRGLDFAKLETIVRNDSKQRYHLLKEIRRGGTECWLIRANQGHSIPEVMGGLTRIHWEWQVSMAVHGTSMKAWEAICTSSQGLSRMSRNHIHFSQGVATDDEVISGMRSSSEVLIFIDLTRAIKAGICFYLSSNGVVLTPGNKKGFLEPRFFSRVQLKDGGSVPGWEGPIREEMAESEESVTHRSPPKGVAEWVSASASVTGSSPKLTESGEITTHKIS</sequence>
<comment type="catalytic activity">
    <reaction evidence="6">
        <text>2'-phospho-[ligated tRNA] + NAD(+) = mature tRNA + ADP-alpha-D-ribose 1'',2''-cyclic phosphate + nicotinamide</text>
        <dbReference type="Rhea" id="RHEA:23324"/>
        <dbReference type="Rhea" id="RHEA-COMP:11106"/>
        <dbReference type="Rhea" id="RHEA-COMP:11107"/>
        <dbReference type="ChEBI" id="CHEBI:17154"/>
        <dbReference type="ChEBI" id="CHEBI:57540"/>
        <dbReference type="ChEBI" id="CHEBI:76596"/>
        <dbReference type="ChEBI" id="CHEBI:82883"/>
        <dbReference type="ChEBI" id="CHEBI:85027"/>
        <dbReference type="EC" id="2.7.1.160"/>
    </reaction>
</comment>
<dbReference type="Gene3D" id="1.10.10.970">
    <property type="entry name" value="RNA 2'-phosphotransferase, Tpt1/KptA family, N-terminal domain"/>
    <property type="match status" value="1"/>
</dbReference>
<keyword evidence="4" id="KW-0808">Transferase</keyword>
<dbReference type="EMBL" id="JARIHO010000085">
    <property type="protein sequence ID" value="KAJ7308546.1"/>
    <property type="molecule type" value="Genomic_DNA"/>
</dbReference>
<reference evidence="8" key="1">
    <citation type="submission" date="2023-03" db="EMBL/GenBank/DDBJ databases">
        <title>Massive genome expansion in bonnet fungi (Mycena s.s.) driven by repeated elements and novel gene families across ecological guilds.</title>
        <authorList>
            <consortium name="Lawrence Berkeley National Laboratory"/>
            <person name="Harder C.B."/>
            <person name="Miyauchi S."/>
            <person name="Viragh M."/>
            <person name="Kuo A."/>
            <person name="Thoen E."/>
            <person name="Andreopoulos B."/>
            <person name="Lu D."/>
            <person name="Skrede I."/>
            <person name="Drula E."/>
            <person name="Henrissat B."/>
            <person name="Morin E."/>
            <person name="Kohler A."/>
            <person name="Barry K."/>
            <person name="LaButti K."/>
            <person name="Morin E."/>
            <person name="Salamov A."/>
            <person name="Lipzen A."/>
            <person name="Mereny Z."/>
            <person name="Hegedus B."/>
            <person name="Baldrian P."/>
            <person name="Stursova M."/>
            <person name="Weitz H."/>
            <person name="Taylor A."/>
            <person name="Grigoriev I.V."/>
            <person name="Nagy L.G."/>
            <person name="Martin F."/>
            <person name="Kauserud H."/>
        </authorList>
    </citation>
    <scope>NUCLEOTIDE SEQUENCE</scope>
    <source>
        <strain evidence="8">CBHHK002</strain>
    </source>
</reference>
<comment type="function">
    <text evidence="1">Catalyzes the last step of tRNA splicing, the transfer of the splice junction 2'-phosphate from ligated tRNA to NAD to produce ADP-ribose 1''-2'' cyclic phosphate.</text>
</comment>
<dbReference type="PANTHER" id="PTHR12684:SF2">
    <property type="entry name" value="TRNA 2'-PHOSPHOTRANSFERASE 1"/>
    <property type="match status" value="1"/>
</dbReference>
<feature type="region of interest" description="Disordered" evidence="7">
    <location>
        <begin position="213"/>
        <end position="258"/>
    </location>
</feature>
<dbReference type="PANTHER" id="PTHR12684">
    <property type="entry name" value="PUTATIVE PHOSPHOTRANSFERASE"/>
    <property type="match status" value="1"/>
</dbReference>
<dbReference type="GO" id="GO:0000215">
    <property type="term" value="F:tRNA 2'-phosphotransferase activity"/>
    <property type="evidence" value="ECO:0007669"/>
    <property type="project" value="UniProtKB-EC"/>
</dbReference>
<evidence type="ECO:0000256" key="2">
    <source>
        <dbReference type="ARBA" id="ARBA00009836"/>
    </source>
</evidence>
<evidence type="ECO:0000256" key="6">
    <source>
        <dbReference type="ARBA" id="ARBA00047949"/>
    </source>
</evidence>
<dbReference type="Gene3D" id="3.20.170.30">
    <property type="match status" value="1"/>
</dbReference>
<evidence type="ECO:0000256" key="4">
    <source>
        <dbReference type="ARBA" id="ARBA00022679"/>
    </source>
</evidence>